<feature type="domain" description="GST N-terminal" evidence="2">
    <location>
        <begin position="37"/>
        <end position="118"/>
    </location>
</feature>
<dbReference type="AlphaFoldDB" id="A0A0A7EL51"/>
<dbReference type="EMBL" id="CP009889">
    <property type="protein sequence ID" value="AIY66801.1"/>
    <property type="molecule type" value="Genomic_DNA"/>
</dbReference>
<dbReference type="Proteomes" id="UP000030341">
    <property type="component" value="Chromosome 2"/>
</dbReference>
<gene>
    <name evidence="4" type="ORF">OM33_16950</name>
</gene>
<evidence type="ECO:0000313" key="4">
    <source>
        <dbReference type="EMBL" id="AIY66801.1"/>
    </source>
</evidence>
<protein>
    <recommendedName>
        <fullName evidence="6">Glutathione S-transferase</fullName>
    </recommendedName>
</protein>
<dbReference type="Gene3D" id="1.20.1050.10">
    <property type="match status" value="1"/>
</dbReference>
<evidence type="ECO:0000313" key="5">
    <source>
        <dbReference type="Proteomes" id="UP000030341"/>
    </source>
</evidence>
<dbReference type="eggNOG" id="COG0625">
    <property type="taxonomic scope" value="Bacteria"/>
</dbReference>
<evidence type="ECO:0000256" key="1">
    <source>
        <dbReference type="RuleBase" id="RU003494"/>
    </source>
</evidence>
<organism evidence="4 5">
    <name type="scientific">Pseudoalteromonas piratica</name>
    <dbReference type="NCBI Taxonomy" id="1348114"/>
    <lineage>
        <taxon>Bacteria</taxon>
        <taxon>Pseudomonadati</taxon>
        <taxon>Pseudomonadota</taxon>
        <taxon>Gammaproteobacteria</taxon>
        <taxon>Alteromonadales</taxon>
        <taxon>Pseudoalteromonadaceae</taxon>
        <taxon>Pseudoalteromonas</taxon>
    </lineage>
</organism>
<proteinExistence type="inferred from homology"/>
<dbReference type="InterPro" id="IPR036249">
    <property type="entry name" value="Thioredoxin-like_sf"/>
</dbReference>
<keyword evidence="5" id="KW-1185">Reference proteome</keyword>
<sequence>MFICALLHTKNAKITNFLLLKWRKVSAVINLTLDRMLIMYTLYHFQISCSSAVKMALEIIGVEHKTVVVNLFEGAQHKTDFLALNPLGKLPVLVENEKVFTQGEAILIYLSQKHKNAHLMPDLATYQGMDALKWLNFIASSLHGHFTKIFHPEKISHDHDVVKQNAEEEIVKLLNLVEDRLTNSQYLAGNMPSMADLYFAVVLGWGQVLSFDLYERYPNFVSYKKQLQTKFPLSPTLQSI</sequence>
<dbReference type="KEGG" id="pseo:OM33_16950"/>
<evidence type="ECO:0000259" key="2">
    <source>
        <dbReference type="PROSITE" id="PS50404"/>
    </source>
</evidence>
<dbReference type="InterPro" id="IPR004045">
    <property type="entry name" value="Glutathione_S-Trfase_N"/>
</dbReference>
<dbReference type="HOGENOM" id="CLU_011226_6_1_6"/>
<evidence type="ECO:0000259" key="3">
    <source>
        <dbReference type="PROSITE" id="PS50405"/>
    </source>
</evidence>
<dbReference type="PANTHER" id="PTHR44051">
    <property type="entry name" value="GLUTATHIONE S-TRANSFERASE-RELATED"/>
    <property type="match status" value="1"/>
</dbReference>
<dbReference type="InterPro" id="IPR010987">
    <property type="entry name" value="Glutathione-S-Trfase_C-like"/>
</dbReference>
<comment type="similarity">
    <text evidence="1">Belongs to the GST superfamily.</text>
</comment>
<dbReference type="STRING" id="1348114.OM33_16950"/>
<dbReference type="Pfam" id="PF00043">
    <property type="entry name" value="GST_C"/>
    <property type="match status" value="1"/>
</dbReference>
<dbReference type="PANTHER" id="PTHR44051:SF8">
    <property type="entry name" value="GLUTATHIONE S-TRANSFERASE GSTA"/>
    <property type="match status" value="1"/>
</dbReference>
<dbReference type="PROSITE" id="PS50404">
    <property type="entry name" value="GST_NTER"/>
    <property type="match status" value="1"/>
</dbReference>
<dbReference type="SFLD" id="SFLDG00358">
    <property type="entry name" value="Main_(cytGST)"/>
    <property type="match status" value="1"/>
</dbReference>
<dbReference type="InterPro" id="IPR036282">
    <property type="entry name" value="Glutathione-S-Trfase_C_sf"/>
</dbReference>
<dbReference type="SUPFAM" id="SSF52833">
    <property type="entry name" value="Thioredoxin-like"/>
    <property type="match status" value="1"/>
</dbReference>
<dbReference type="SFLD" id="SFLDG01150">
    <property type="entry name" value="Main.1:_Beta-like"/>
    <property type="match status" value="1"/>
</dbReference>
<dbReference type="Gene3D" id="3.40.30.10">
    <property type="entry name" value="Glutaredoxin"/>
    <property type="match status" value="1"/>
</dbReference>
<dbReference type="InterPro" id="IPR040079">
    <property type="entry name" value="Glutathione_S-Trfase"/>
</dbReference>
<evidence type="ECO:0008006" key="6">
    <source>
        <dbReference type="Google" id="ProtNLM"/>
    </source>
</evidence>
<dbReference type="SFLD" id="SFLDS00019">
    <property type="entry name" value="Glutathione_Transferase_(cytos"/>
    <property type="match status" value="1"/>
</dbReference>
<name>A0A0A7EL51_9GAMM</name>
<dbReference type="PROSITE" id="PS50405">
    <property type="entry name" value="GST_CTER"/>
    <property type="match status" value="1"/>
</dbReference>
<dbReference type="OrthoDB" id="6258999at2"/>
<accession>A0A0A7EL51</accession>
<dbReference type="SUPFAM" id="SSF47616">
    <property type="entry name" value="GST C-terminal domain-like"/>
    <property type="match status" value="1"/>
</dbReference>
<feature type="domain" description="GST C-terminal" evidence="3">
    <location>
        <begin position="124"/>
        <end position="240"/>
    </location>
</feature>
<dbReference type="InterPro" id="IPR004046">
    <property type="entry name" value="GST_C"/>
</dbReference>
<reference evidence="4 5" key="1">
    <citation type="submission" date="2014-11" db="EMBL/GenBank/DDBJ databases">
        <title>Complete Genome Sequence of Pseudoalteromonas sp. Strain OCN003 Isolated from Kaneohe Bay, Oahu, Hawaii.</title>
        <authorList>
            <person name="Beurmann S."/>
            <person name="Videau P."/>
            <person name="Ushijima B."/>
            <person name="Smith A.M."/>
            <person name="Aeby G.S."/>
            <person name="Callahan S.M."/>
            <person name="Belcaid M."/>
        </authorList>
    </citation>
    <scope>NUCLEOTIDE SEQUENCE [LARGE SCALE GENOMIC DNA]</scope>
    <source>
        <strain evidence="4 5">OCN003</strain>
    </source>
</reference>
<dbReference type="Pfam" id="PF02798">
    <property type="entry name" value="GST_N"/>
    <property type="match status" value="1"/>
</dbReference>